<dbReference type="Proteomes" id="UP000271137">
    <property type="component" value="Unassembled WGS sequence"/>
</dbReference>
<comment type="caution">
    <text evidence="1">The sequence shown here is derived from an EMBL/GenBank/DDBJ whole genome shotgun (WGS) entry which is preliminary data.</text>
</comment>
<reference evidence="1 4" key="1">
    <citation type="submission" date="2018-11" db="EMBL/GenBank/DDBJ databases">
        <title>The genome of Variovorax sp T529.</title>
        <authorList>
            <person name="Gao J."/>
        </authorList>
    </citation>
    <scope>NUCLEOTIDE SEQUENCE [LARGE SCALE GENOMIC DNA]</scope>
    <source>
        <strain evidence="1 4">T529</strain>
    </source>
</reference>
<reference evidence="2 3" key="2">
    <citation type="submission" date="2018-12" db="EMBL/GenBank/DDBJ databases">
        <title>The genome sequences of strain 502.</title>
        <authorList>
            <person name="Gao J."/>
            <person name="Sun J."/>
        </authorList>
    </citation>
    <scope>NUCLEOTIDE SEQUENCE [LARGE SCALE GENOMIC DNA]</scope>
    <source>
        <strain evidence="2 3">502</strain>
    </source>
</reference>
<proteinExistence type="predicted"/>
<protein>
    <submittedName>
        <fullName evidence="1">Uncharacterized protein</fullName>
    </submittedName>
</protein>
<dbReference type="EMBL" id="RXFQ01000019">
    <property type="protein sequence ID" value="RSZ30582.1"/>
    <property type="molecule type" value="Genomic_DNA"/>
</dbReference>
<dbReference type="RefSeq" id="WP_124961686.1">
    <property type="nucleotide sequence ID" value="NZ_RQXU01000029.1"/>
</dbReference>
<gene>
    <name evidence="1" type="ORF">EH244_28645</name>
    <name evidence="2" type="ORF">EJO66_26320</name>
</gene>
<dbReference type="Proteomes" id="UP000271590">
    <property type="component" value="Unassembled WGS sequence"/>
</dbReference>
<evidence type="ECO:0000313" key="1">
    <source>
        <dbReference type="EMBL" id="RRH81604.1"/>
    </source>
</evidence>
<name>A0A3P3E5I5_9BURK</name>
<evidence type="ECO:0000313" key="3">
    <source>
        <dbReference type="Proteomes" id="UP000271137"/>
    </source>
</evidence>
<dbReference type="EMBL" id="RQXU01000029">
    <property type="protein sequence ID" value="RRH81604.1"/>
    <property type="molecule type" value="Genomic_DNA"/>
</dbReference>
<accession>A0A3P3E5I5</accession>
<evidence type="ECO:0000313" key="4">
    <source>
        <dbReference type="Proteomes" id="UP000271590"/>
    </source>
</evidence>
<evidence type="ECO:0000313" key="2">
    <source>
        <dbReference type="EMBL" id="RSZ30582.1"/>
    </source>
</evidence>
<organism evidence="1 4">
    <name type="scientific">Variovorax beijingensis</name>
    <dbReference type="NCBI Taxonomy" id="2496117"/>
    <lineage>
        <taxon>Bacteria</taxon>
        <taxon>Pseudomonadati</taxon>
        <taxon>Pseudomonadota</taxon>
        <taxon>Betaproteobacteria</taxon>
        <taxon>Burkholderiales</taxon>
        <taxon>Comamonadaceae</taxon>
        <taxon>Variovorax</taxon>
    </lineage>
</organism>
<dbReference type="AlphaFoldDB" id="A0A3P3E5I5"/>
<keyword evidence="3" id="KW-1185">Reference proteome</keyword>
<sequence length="100" mass="11299">MSEYMEVEGEALSEITMMLPLQNESSNSLKVYLEPMPEYFILKPGQKVEIYAIFDEQTKNTNFTVAPNDDFLTVYMPGEISGYVDSFVMCNGVHLTPDGN</sequence>